<sequence>MMPSSTGCVQSMVNFGLHLSLLALGLCLLPALTSATNTPYEDDPKNFDRQHISDVTGINEKLFIKWQTFDLRTEDRCHSALKVSSREDGNREIFAYKFTVMRSISVSDSSNQRKKEEIDATVITTKTPKHEVDNAVNYTLSDGSTVGPVKLMYVHPTNTCLILVRDIGQGKKGCQLLQTATTMERVPPECKKVYQKNCPASKVTLYKSQCPKWLEKSQ</sequence>
<dbReference type="InterPro" id="IPR002970">
    <property type="entry name" value="Tick_his-bd"/>
</dbReference>
<feature type="signal peptide" evidence="1">
    <location>
        <begin position="1"/>
        <end position="35"/>
    </location>
</feature>
<accession>A0A023FEE8</accession>
<keyword evidence="1" id="KW-0732">Signal</keyword>
<dbReference type="Gene3D" id="2.40.128.20">
    <property type="match status" value="1"/>
</dbReference>
<dbReference type="Pfam" id="PF02098">
    <property type="entry name" value="His_binding"/>
    <property type="match status" value="1"/>
</dbReference>
<dbReference type="GO" id="GO:0043176">
    <property type="term" value="F:amine binding"/>
    <property type="evidence" value="ECO:0007669"/>
    <property type="project" value="InterPro"/>
</dbReference>
<reference evidence="2" key="1">
    <citation type="submission" date="2014-03" db="EMBL/GenBank/DDBJ databases">
        <title>The sialotranscriptome of Amblyomma triste, Amblyomma parvum and Amblyomma cajennense ticks, uncovered by 454-based RNA-seq.</title>
        <authorList>
            <person name="Garcia G.R."/>
            <person name="Gardinassi L.G."/>
            <person name="Ribeiro J.M."/>
            <person name="Anatriello E."/>
            <person name="Ferreira B.R."/>
            <person name="Moreira H.N."/>
            <person name="Mafra C."/>
            <person name="Olegario M.M."/>
            <person name="Szabo P.J."/>
            <person name="Miranda-Santos I.K."/>
            <person name="Maruyama S.R."/>
        </authorList>
    </citation>
    <scope>NUCLEOTIDE SEQUENCE</scope>
    <source>
        <strain evidence="2">Uberlandia</strain>
        <tissue evidence="2">Salivary glands</tissue>
    </source>
</reference>
<dbReference type="AlphaFoldDB" id="A0A023FEE8"/>
<proteinExistence type="evidence at transcript level"/>
<dbReference type="InterPro" id="IPR012674">
    <property type="entry name" value="Calycin"/>
</dbReference>
<dbReference type="SUPFAM" id="SSF50814">
    <property type="entry name" value="Lipocalins"/>
    <property type="match status" value="1"/>
</dbReference>
<organism evidence="2">
    <name type="scientific">Amblyomma cajennense</name>
    <name type="common">Cayenne tick</name>
    <name type="synonym">Acarus cajennensis</name>
    <dbReference type="NCBI Taxonomy" id="34607"/>
    <lineage>
        <taxon>Eukaryota</taxon>
        <taxon>Metazoa</taxon>
        <taxon>Ecdysozoa</taxon>
        <taxon>Arthropoda</taxon>
        <taxon>Chelicerata</taxon>
        <taxon>Arachnida</taxon>
        <taxon>Acari</taxon>
        <taxon>Parasitiformes</taxon>
        <taxon>Ixodida</taxon>
        <taxon>Ixodoidea</taxon>
        <taxon>Ixodidae</taxon>
        <taxon>Amblyomminae</taxon>
        <taxon>Amblyomma</taxon>
    </lineage>
</organism>
<feature type="chain" id="PRO_5001516502" evidence="1">
    <location>
        <begin position="36"/>
        <end position="218"/>
    </location>
</feature>
<evidence type="ECO:0000313" key="2">
    <source>
        <dbReference type="EMBL" id="JAC19204.1"/>
    </source>
</evidence>
<protein>
    <submittedName>
        <fullName evidence="2">Putative licpodalin-4 1</fullName>
    </submittedName>
</protein>
<evidence type="ECO:0000256" key="1">
    <source>
        <dbReference type="SAM" id="SignalP"/>
    </source>
</evidence>
<name>A0A023FEE8_AMBCJ</name>
<dbReference type="GO" id="GO:0030682">
    <property type="term" value="P:symbiont-mediated perturbation of host defenses"/>
    <property type="evidence" value="ECO:0007669"/>
    <property type="project" value="InterPro"/>
</dbReference>
<dbReference type="EMBL" id="GBBK01005278">
    <property type="protein sequence ID" value="JAC19204.1"/>
    <property type="molecule type" value="mRNA"/>
</dbReference>